<evidence type="ECO:0000256" key="3">
    <source>
        <dbReference type="ARBA" id="ARBA00022741"/>
    </source>
</evidence>
<keyword evidence="4 9" id="KW-0418">Kinase</keyword>
<evidence type="ECO:0000313" key="10">
    <source>
        <dbReference type="Proteomes" id="UP000533724"/>
    </source>
</evidence>
<dbReference type="EC" id="2.7.1.5" evidence="9"/>
<dbReference type="InterPro" id="IPR050406">
    <property type="entry name" value="FGGY_Carb_Kinase"/>
</dbReference>
<sequence length="583" mass="63315">MLVVTCSHFFLYSAARLYRRAKDASTGAVEHSSDGLLKFTSICQSTRSLAEGRIKRAAVRRPFCRSETASRALYRSKIKSHKATFIKIGLRLRSDTVALAGASKPFFERSKMINCLVVDLGAGSGRAMLGRFDGKKIDLSEVHRFSGIEMRLDDGPHWDLNRLFEEIKKGLQLALERCATIDSIGVDSWGVDYALVDASGKLQAAPHHYRHPRSQRGYDAFPLAPGEMFERTGSQVLPINTVYQLFSAGKEDPSVIATSQRVLMIADAVNYYLTGAVGGDLTLARTSGLLSLDGKWDRSICSSAGIPLGLLPPLTQPGTVLGRLREELQLELRLHNRIPVISVAAHDTASAVCGLPLRTQEAFLICGSWSIIGREVRQAITSEDARLSGFGNEGGIEGRQLFLRSLNGLHLLQKLRAHWSERVGHEISFAQMSDLATIASTRGVSASINPSDPAFFDPPDIVTALTRACPELAGCANDDLGPLALAVYRGLIEDVAESLSALERQTHEPVARLRVCGGGGQDALLCQMIANRTSRIVTVGPIEASAWGNIAMQLIGLGLIENLAAARIVIEKSADILNYYPQK</sequence>
<evidence type="ECO:0000256" key="2">
    <source>
        <dbReference type="ARBA" id="ARBA00022679"/>
    </source>
</evidence>
<comment type="caution">
    <text evidence="9">The sequence shown here is derived from an EMBL/GenBank/DDBJ whole genome shotgun (WGS) entry which is preliminary data.</text>
</comment>
<dbReference type="SUPFAM" id="SSF53067">
    <property type="entry name" value="Actin-like ATPase domain"/>
    <property type="match status" value="2"/>
</dbReference>
<feature type="domain" description="Carbohydrate kinase FGGY N-terminal" evidence="7">
    <location>
        <begin position="116"/>
        <end position="354"/>
    </location>
</feature>
<keyword evidence="5" id="KW-0067">ATP-binding</keyword>
<dbReference type="InterPro" id="IPR018484">
    <property type="entry name" value="FGGY_N"/>
</dbReference>
<dbReference type="Pfam" id="PF00370">
    <property type="entry name" value="FGGY_N"/>
    <property type="match status" value="1"/>
</dbReference>
<dbReference type="PANTHER" id="PTHR43095">
    <property type="entry name" value="SUGAR KINASE"/>
    <property type="match status" value="1"/>
</dbReference>
<dbReference type="CDD" id="cd07771">
    <property type="entry name" value="ASKHA_NBD_FGGY_RhaB-like"/>
    <property type="match status" value="1"/>
</dbReference>
<evidence type="ECO:0000259" key="8">
    <source>
        <dbReference type="Pfam" id="PF02782"/>
    </source>
</evidence>
<evidence type="ECO:0000256" key="1">
    <source>
        <dbReference type="ARBA" id="ARBA00009156"/>
    </source>
</evidence>
<evidence type="ECO:0000256" key="5">
    <source>
        <dbReference type="ARBA" id="ARBA00022840"/>
    </source>
</evidence>
<dbReference type="InterPro" id="IPR043129">
    <property type="entry name" value="ATPase_NBD"/>
</dbReference>
<dbReference type="GO" id="GO:0005524">
    <property type="term" value="F:ATP binding"/>
    <property type="evidence" value="ECO:0007669"/>
    <property type="project" value="UniProtKB-KW"/>
</dbReference>
<comment type="similarity">
    <text evidence="1">Belongs to the FGGY kinase family.</text>
</comment>
<protein>
    <submittedName>
        <fullName evidence="9">Rhamnulokinase</fullName>
        <ecNumber evidence="9">2.7.1.5</ecNumber>
    </submittedName>
</protein>
<organism evidence="9 10">
    <name type="scientific">Rhizobium esperanzae</name>
    <dbReference type="NCBI Taxonomy" id="1967781"/>
    <lineage>
        <taxon>Bacteria</taxon>
        <taxon>Pseudomonadati</taxon>
        <taxon>Pseudomonadota</taxon>
        <taxon>Alphaproteobacteria</taxon>
        <taxon>Hyphomicrobiales</taxon>
        <taxon>Rhizobiaceae</taxon>
        <taxon>Rhizobium/Agrobacterium group</taxon>
        <taxon>Rhizobium</taxon>
    </lineage>
</organism>
<feature type="domain" description="Carbohydrate kinase FGGY C-terminal" evidence="8">
    <location>
        <begin position="364"/>
        <end position="555"/>
    </location>
</feature>
<dbReference type="EMBL" id="JACIHI010000003">
    <property type="protein sequence ID" value="MBB4438369.1"/>
    <property type="molecule type" value="Genomic_DNA"/>
</dbReference>
<dbReference type="InterPro" id="IPR013449">
    <property type="entry name" value="Rhamnulokinase"/>
</dbReference>
<dbReference type="PANTHER" id="PTHR43095:SF5">
    <property type="entry name" value="XYLULOSE KINASE"/>
    <property type="match status" value="1"/>
</dbReference>
<keyword evidence="6" id="KW-0684">Rhamnose metabolism</keyword>
<dbReference type="Proteomes" id="UP000533724">
    <property type="component" value="Unassembled WGS sequence"/>
</dbReference>
<dbReference type="GO" id="GO:0019301">
    <property type="term" value="P:rhamnose catabolic process"/>
    <property type="evidence" value="ECO:0007669"/>
    <property type="project" value="InterPro"/>
</dbReference>
<accession>A0A7W6XW75</accession>
<evidence type="ECO:0000256" key="4">
    <source>
        <dbReference type="ARBA" id="ARBA00022777"/>
    </source>
</evidence>
<reference evidence="9 10" key="1">
    <citation type="submission" date="2020-08" db="EMBL/GenBank/DDBJ databases">
        <title>Genomic Encyclopedia of Type Strains, Phase IV (KMG-V): Genome sequencing to study the core and pangenomes of soil and plant-associated prokaryotes.</title>
        <authorList>
            <person name="Whitman W."/>
        </authorList>
    </citation>
    <scope>NUCLEOTIDE SEQUENCE [LARGE SCALE GENOMIC DNA]</scope>
    <source>
        <strain evidence="9 10">SEMIA 414</strain>
    </source>
</reference>
<dbReference type="GO" id="GO:0008993">
    <property type="term" value="F:rhamnulokinase activity"/>
    <property type="evidence" value="ECO:0007669"/>
    <property type="project" value="UniProtKB-EC"/>
</dbReference>
<dbReference type="Gene3D" id="3.30.420.40">
    <property type="match status" value="2"/>
</dbReference>
<evidence type="ECO:0000256" key="6">
    <source>
        <dbReference type="ARBA" id="ARBA00023308"/>
    </source>
</evidence>
<keyword evidence="2 9" id="KW-0808">Transferase</keyword>
<dbReference type="Pfam" id="PF02782">
    <property type="entry name" value="FGGY_C"/>
    <property type="match status" value="1"/>
</dbReference>
<dbReference type="InterPro" id="IPR018485">
    <property type="entry name" value="FGGY_C"/>
</dbReference>
<evidence type="ECO:0000313" key="9">
    <source>
        <dbReference type="EMBL" id="MBB4438369.1"/>
    </source>
</evidence>
<dbReference type="RefSeq" id="WP_246724379.1">
    <property type="nucleotide sequence ID" value="NZ_JACIHI010000003.1"/>
</dbReference>
<gene>
    <name evidence="9" type="ORF">GGE15_001620</name>
</gene>
<proteinExistence type="inferred from homology"/>
<name>A0A7W6XW75_9HYPH</name>
<dbReference type="AlphaFoldDB" id="A0A7W6XW75"/>
<evidence type="ECO:0000259" key="7">
    <source>
        <dbReference type="Pfam" id="PF00370"/>
    </source>
</evidence>
<keyword evidence="3" id="KW-0547">Nucleotide-binding</keyword>